<organism evidence="2 3">
    <name type="scientific">Brassica cretica</name>
    <name type="common">Mustard</name>
    <dbReference type="NCBI Taxonomy" id="69181"/>
    <lineage>
        <taxon>Eukaryota</taxon>
        <taxon>Viridiplantae</taxon>
        <taxon>Streptophyta</taxon>
        <taxon>Embryophyta</taxon>
        <taxon>Tracheophyta</taxon>
        <taxon>Spermatophyta</taxon>
        <taxon>Magnoliopsida</taxon>
        <taxon>eudicotyledons</taxon>
        <taxon>Gunneridae</taxon>
        <taxon>Pentapetalae</taxon>
        <taxon>rosids</taxon>
        <taxon>malvids</taxon>
        <taxon>Brassicales</taxon>
        <taxon>Brassicaceae</taxon>
        <taxon>Brassiceae</taxon>
        <taxon>Brassica</taxon>
    </lineage>
</organism>
<feature type="region of interest" description="Disordered" evidence="1">
    <location>
        <begin position="62"/>
        <end position="101"/>
    </location>
</feature>
<evidence type="ECO:0000256" key="1">
    <source>
        <dbReference type="SAM" id="MobiDB-lite"/>
    </source>
</evidence>
<accession>A0A8S9H7B4</accession>
<sequence length="191" mass="21615">MPRQDEIQTLHLQVCQCIKDPTLLDLLFGHQTQKTKSPLLGFLSSDEVFTSRYGSTSIIYHPKTTRSKSRRQKESEFQVNSNKKRTLTSSSSHESVEDNKKKGHDIGIIEFSMAILLNNLSKLPETYDQKNQQPSSSRQIRNIGHISDTSSSDYETESNEQSLPKQFAIGEGSKTPKKEPSINMSIPVMKK</sequence>
<evidence type="ECO:0000313" key="3">
    <source>
        <dbReference type="Proteomes" id="UP000712281"/>
    </source>
</evidence>
<feature type="region of interest" description="Disordered" evidence="1">
    <location>
        <begin position="126"/>
        <end position="191"/>
    </location>
</feature>
<feature type="compositionally biased region" description="Polar residues" evidence="1">
    <location>
        <begin position="77"/>
        <end position="93"/>
    </location>
</feature>
<dbReference type="Proteomes" id="UP000712281">
    <property type="component" value="Unassembled WGS sequence"/>
</dbReference>
<name>A0A8S9H7B4_BRACR</name>
<reference evidence="2" key="1">
    <citation type="submission" date="2019-12" db="EMBL/GenBank/DDBJ databases">
        <title>Genome sequencing and annotation of Brassica cretica.</title>
        <authorList>
            <person name="Studholme D.J."/>
            <person name="Sarris P.F."/>
        </authorList>
    </citation>
    <scope>NUCLEOTIDE SEQUENCE</scope>
    <source>
        <strain evidence="2">PFS-001/15</strain>
        <tissue evidence="2">Leaf</tissue>
    </source>
</reference>
<comment type="caution">
    <text evidence="2">The sequence shown here is derived from an EMBL/GenBank/DDBJ whole genome shotgun (WGS) entry which is preliminary data.</text>
</comment>
<protein>
    <submittedName>
        <fullName evidence="2">Uncharacterized protein</fullName>
    </submittedName>
</protein>
<evidence type="ECO:0000313" key="2">
    <source>
        <dbReference type="EMBL" id="KAF2554465.1"/>
    </source>
</evidence>
<gene>
    <name evidence="2" type="ORF">F2Q68_00016849</name>
</gene>
<dbReference type="EMBL" id="QGKW02001940">
    <property type="protein sequence ID" value="KAF2554465.1"/>
    <property type="molecule type" value="Genomic_DNA"/>
</dbReference>
<dbReference type="AlphaFoldDB" id="A0A8S9H7B4"/>
<feature type="compositionally biased region" description="Polar residues" evidence="1">
    <location>
        <begin position="129"/>
        <end position="140"/>
    </location>
</feature>
<proteinExistence type="predicted"/>